<dbReference type="GO" id="GO:0006351">
    <property type="term" value="P:DNA-templated transcription"/>
    <property type="evidence" value="ECO:0007669"/>
    <property type="project" value="InterPro"/>
</dbReference>
<comment type="caution">
    <text evidence="4">The sequence shown here is derived from an EMBL/GenBank/DDBJ whole genome shotgun (WGS) entry which is preliminary data.</text>
</comment>
<dbReference type="GO" id="GO:0000981">
    <property type="term" value="F:DNA-binding transcription factor activity, RNA polymerase II-specific"/>
    <property type="evidence" value="ECO:0007669"/>
    <property type="project" value="InterPro"/>
</dbReference>
<dbReference type="InterPro" id="IPR007219">
    <property type="entry name" value="XnlR_reg_dom"/>
</dbReference>
<evidence type="ECO:0000313" key="4">
    <source>
        <dbReference type="EMBL" id="KAF5229450.1"/>
    </source>
</evidence>
<gene>
    <name evidence="4" type="ORF">FANTH_14198</name>
</gene>
<dbReference type="GO" id="GO:0008270">
    <property type="term" value="F:zinc ion binding"/>
    <property type="evidence" value="ECO:0007669"/>
    <property type="project" value="InterPro"/>
</dbReference>
<feature type="compositionally biased region" description="Basic residues" evidence="2">
    <location>
        <begin position="9"/>
        <end position="19"/>
    </location>
</feature>
<evidence type="ECO:0000259" key="3">
    <source>
        <dbReference type="Pfam" id="PF04082"/>
    </source>
</evidence>
<dbReference type="PANTHER" id="PTHR47425">
    <property type="entry name" value="FARB-RELATED"/>
    <property type="match status" value="1"/>
</dbReference>
<feature type="region of interest" description="Disordered" evidence="2">
    <location>
        <begin position="403"/>
        <end position="423"/>
    </location>
</feature>
<dbReference type="PANTHER" id="PTHR47425:SF2">
    <property type="entry name" value="FARB-RELATED"/>
    <property type="match status" value="1"/>
</dbReference>
<keyword evidence="5" id="KW-1185">Reference proteome</keyword>
<dbReference type="GO" id="GO:0003677">
    <property type="term" value="F:DNA binding"/>
    <property type="evidence" value="ECO:0007669"/>
    <property type="project" value="InterPro"/>
</dbReference>
<name>A0A8H4YKC5_9HYPO</name>
<proteinExistence type="predicted"/>
<dbReference type="InterPro" id="IPR001138">
    <property type="entry name" value="Zn2Cys6_DnaBD"/>
</dbReference>
<dbReference type="EMBL" id="JABEVY010000583">
    <property type="protein sequence ID" value="KAF5229450.1"/>
    <property type="molecule type" value="Genomic_DNA"/>
</dbReference>
<accession>A0A8H4YKC5</accession>
<evidence type="ECO:0000313" key="5">
    <source>
        <dbReference type="Proteomes" id="UP000573603"/>
    </source>
</evidence>
<reference evidence="4 5" key="1">
    <citation type="journal article" date="2020" name="BMC Genomics">
        <title>Correction to: Identification and distribution of gene clusters required for synthesis of sphingolipid metabolism inhibitors in diverse species of the filamentous fungus Fusarium.</title>
        <authorList>
            <person name="Kim H.S."/>
            <person name="Lohmar J.M."/>
            <person name="Busman M."/>
            <person name="Brown D.W."/>
            <person name="Naumann T.A."/>
            <person name="Divon H.H."/>
            <person name="Lysoe E."/>
            <person name="Uhlig S."/>
            <person name="Proctor R.H."/>
        </authorList>
    </citation>
    <scope>NUCLEOTIDE SEQUENCE [LARGE SCALE GENOMIC DNA]</scope>
    <source>
        <strain evidence="4 5">NRRL 25214</strain>
    </source>
</reference>
<evidence type="ECO:0000256" key="1">
    <source>
        <dbReference type="ARBA" id="ARBA00023242"/>
    </source>
</evidence>
<dbReference type="Pfam" id="PF04082">
    <property type="entry name" value="Fungal_trans"/>
    <property type="match status" value="1"/>
</dbReference>
<dbReference type="AlphaFoldDB" id="A0A8H4YKC5"/>
<feature type="domain" description="Xylanolytic transcriptional activator regulatory" evidence="3">
    <location>
        <begin position="170"/>
        <end position="276"/>
    </location>
</feature>
<feature type="region of interest" description="Disordered" evidence="2">
    <location>
        <begin position="1"/>
        <end position="21"/>
    </location>
</feature>
<keyword evidence="1" id="KW-0539">Nucleus</keyword>
<feature type="compositionally biased region" description="Basic and acidic residues" evidence="2">
    <location>
        <begin position="403"/>
        <end position="415"/>
    </location>
</feature>
<dbReference type="InterPro" id="IPR052761">
    <property type="entry name" value="Fungal_Detox/Toxin_TFs"/>
</dbReference>
<dbReference type="CDD" id="cd12148">
    <property type="entry name" value="fungal_TF_MHR"/>
    <property type="match status" value="1"/>
</dbReference>
<protein>
    <recommendedName>
        <fullName evidence="3">Xylanolytic transcriptional activator regulatory domain-containing protein</fullName>
    </recommendedName>
</protein>
<organism evidence="4 5">
    <name type="scientific">Fusarium anthophilum</name>
    <dbReference type="NCBI Taxonomy" id="48485"/>
    <lineage>
        <taxon>Eukaryota</taxon>
        <taxon>Fungi</taxon>
        <taxon>Dikarya</taxon>
        <taxon>Ascomycota</taxon>
        <taxon>Pezizomycotina</taxon>
        <taxon>Sordariomycetes</taxon>
        <taxon>Hypocreomycetidae</taxon>
        <taxon>Hypocreales</taxon>
        <taxon>Nectriaceae</taxon>
        <taxon>Fusarium</taxon>
        <taxon>Fusarium fujikuroi species complex</taxon>
    </lineage>
</organism>
<sequence length="788" mass="88682">MPKEDPRRKPSKNPRKRASRACLACRARKVRSKVDDTPLNQPQTAAATEETLCSEEKIEMESMVSVDAPLNAISSENPAPVPEMAGAFEFATLINDFSASKDNPNTSWTSFDHQQPINSIPTVPTEIVYCRYPFLTVTNIHRMPQQDVDFLELQGCLKVSTRPLLDEFVQQYFLHVHPILPVINEGDFWDLYHHDGHQPLKLTIPLLLFQAIVFAASPFVSSTTVCALGYSNSRSLRTTLLRRTKLLYDLESESAHLTIAQACIILSMASLSLKRSYMLVDPQVPFAKRRTSSRGSGGVALVGLLLKCQIKITEEQFDCYEDPLDANDLRDEIQRSRVYSPSTKWKLAVILSQSVQLYIKLTDVLTAIYPPNGKYWATEEEYAGLVPLYECKSTLRDWDSRTSDRLSDLEGKPDSRTSLTAEQDKGQDSVALYRNIMYMYYHTARIGLCHYEALRLGGSDLSFRQAKGPPNILETQVGLQRAITDITECHNELVILGPTQWIPSTAIGFSALPLTLYILDTKLAPPAVQGTQRSSVTVQRRLNILIGFMRAYWARYDGVSWISEIIRHIVSLAQLNGLRSQRKENFNWMDILTFRPRSYLRLVLVLDLSLNKGRMAQDSDFPVELRGRFSVNSNPLNEFADGLLSSHASYLPLYWQPSQPPSFEGVAWDQTQLHKFGLDDCLINILDNRIALHQYTLPELFQQENEADAGYLLSQPAVHHLGESQVLPSNLAGSETSTSDAEKNITFVDSAQLVISGLDTECVMEERLAEYLLEAMLEEGLSEEVSSA</sequence>
<dbReference type="CDD" id="cd00067">
    <property type="entry name" value="GAL4"/>
    <property type="match status" value="1"/>
</dbReference>
<dbReference type="Proteomes" id="UP000573603">
    <property type="component" value="Unassembled WGS sequence"/>
</dbReference>
<evidence type="ECO:0000256" key="2">
    <source>
        <dbReference type="SAM" id="MobiDB-lite"/>
    </source>
</evidence>